<evidence type="ECO:0000313" key="14">
    <source>
        <dbReference type="EMBL" id="CAG9291621.1"/>
    </source>
</evidence>
<comment type="similarity">
    <text evidence="3 12">Belongs to the glycosyltransferase 22 family.</text>
</comment>
<comment type="subcellular location">
    <subcellularLocation>
        <location evidence="1 12">Endoplasmic reticulum membrane</location>
        <topology evidence="1 12">Multi-pass membrane protein</topology>
    </subcellularLocation>
</comment>
<comment type="function">
    <text evidence="10">Mannosyltransferase that operates in the biosynthetic pathway of dolichol-linked oligosaccharides, the glycan precursors employed in protein asparagine (N)-glycosylation. The assembly of dolichol-linked oligosaccharides begins on the cytosolic side of the endoplasmic reticulum membrane and finishes in its lumen. The sequential addition of sugars to dolichol pyrophosphate produces dolichol-linked oligosaccharides containing fourteen sugars, including two GlcNAcs, nine mannoses and three glucoses. Once assembled, the oligosaccharide is transferred from the lipid to nascent proteins by oligosaccharyltransferases. In the lumen of the endoplasmic reticulum, adds the eighth mannose residue in an alpha-1,6 linkage onto Man(7)GlcNAc(2)-PP-dolichol to produce Man(8)GlcNAc(2)-PP-dolichol.</text>
</comment>
<dbReference type="GO" id="GO:0006487">
    <property type="term" value="P:protein N-linked glycosylation"/>
    <property type="evidence" value="ECO:0007669"/>
    <property type="project" value="TreeGrafter"/>
</dbReference>
<keyword evidence="6 12" id="KW-0812">Transmembrane</keyword>
<evidence type="ECO:0000256" key="7">
    <source>
        <dbReference type="ARBA" id="ARBA00022824"/>
    </source>
</evidence>
<dbReference type="PANTHER" id="PTHR22760:SF1">
    <property type="entry name" value="DOL-P-MAN:MAN(7)GLCNAC(2)-PP-DOL ALPHA-1,6-MANNOSYLTRANSFERASE"/>
    <property type="match status" value="1"/>
</dbReference>
<proteinExistence type="inferred from homology"/>
<keyword evidence="7 12" id="KW-0256">Endoplasmic reticulum</keyword>
<protein>
    <recommendedName>
        <fullName evidence="12">Mannosyltransferase</fullName>
        <ecNumber evidence="12">2.4.1.-</ecNumber>
    </recommendedName>
</protein>
<evidence type="ECO:0000256" key="2">
    <source>
        <dbReference type="ARBA" id="ARBA00004922"/>
    </source>
</evidence>
<dbReference type="EC" id="2.4.1.-" evidence="12"/>
<dbReference type="Pfam" id="PF03901">
    <property type="entry name" value="Glyco_transf_22"/>
    <property type="match status" value="1"/>
</dbReference>
<feature type="transmembrane region" description="Helical" evidence="12">
    <location>
        <begin position="225"/>
        <end position="253"/>
    </location>
</feature>
<evidence type="ECO:0000256" key="1">
    <source>
        <dbReference type="ARBA" id="ARBA00004477"/>
    </source>
</evidence>
<name>A0A8J9SED2_PHATR</name>
<feature type="transmembrane region" description="Helical" evidence="12">
    <location>
        <begin position="393"/>
        <end position="411"/>
    </location>
</feature>
<dbReference type="GO" id="GO:0052917">
    <property type="term" value="F:dol-P-Man:Man(7)GlcNAc(2)-PP-Dol alpha-1,6-mannosyltransferase activity"/>
    <property type="evidence" value="ECO:0007669"/>
    <property type="project" value="UniProtKB-EC"/>
</dbReference>
<feature type="signal peptide" evidence="13">
    <location>
        <begin position="1"/>
        <end position="24"/>
    </location>
</feature>
<evidence type="ECO:0000256" key="12">
    <source>
        <dbReference type="RuleBase" id="RU363075"/>
    </source>
</evidence>
<keyword evidence="9 12" id="KW-0472">Membrane</keyword>
<keyword evidence="4 12" id="KW-0328">Glycosyltransferase</keyword>
<keyword evidence="13" id="KW-0732">Signal</keyword>
<dbReference type="GO" id="GO:0005789">
    <property type="term" value="C:endoplasmic reticulum membrane"/>
    <property type="evidence" value="ECO:0007669"/>
    <property type="project" value="UniProtKB-SubCell"/>
</dbReference>
<organism evidence="14">
    <name type="scientific">Phaeodactylum tricornutum</name>
    <name type="common">Diatom</name>
    <dbReference type="NCBI Taxonomy" id="2850"/>
    <lineage>
        <taxon>Eukaryota</taxon>
        <taxon>Sar</taxon>
        <taxon>Stramenopiles</taxon>
        <taxon>Ochrophyta</taxon>
        <taxon>Bacillariophyta</taxon>
        <taxon>Bacillariophyceae</taxon>
        <taxon>Bacillariophycidae</taxon>
        <taxon>Naviculales</taxon>
        <taxon>Phaeodactylaceae</taxon>
        <taxon>Phaeodactylum</taxon>
    </lineage>
</organism>
<gene>
    <name evidence="14" type="ORF">PTTT1_LOCUS47839</name>
</gene>
<dbReference type="InterPro" id="IPR005599">
    <property type="entry name" value="GPI_mannosylTrfase"/>
</dbReference>
<dbReference type="PANTHER" id="PTHR22760">
    <property type="entry name" value="GLYCOSYLTRANSFERASE"/>
    <property type="match status" value="1"/>
</dbReference>
<evidence type="ECO:0000256" key="10">
    <source>
        <dbReference type="ARBA" id="ARBA00044721"/>
    </source>
</evidence>
<sequence>MTFFAPRTLCQALLVAVFTAYLYACPHSKVEESFQLQATHDMYYYGVRPAFASLFSDNNRIRGTSAALAAAAGSAPYDHLQYPGVVPRTFVGPLLLAAMCHACRLVLLPWGWDLSHHPWLLQLLARFLLLTLHAHAWFRMARAVDVRLRNYPPRQRTSSSPTTAPTRMGNYLLLISACQFHVPFYASRMLPNVFATVVCLHVYSDWLRAPVQPSSVGPHAAIRKAAIGLVTATGVFRCDLILLLLTVGLSWLWQRQLTVRQALRIGVATGIVILCVTVPIDSLLWQQGTLVWPEGQVFYYNTFLNKSSDWGVSAWHWYWTSALPKAMLLTALLVPLSILRLPEKLDYWERHLRFPPTTPSEVAISWLDQSWAPFLWPAFGFVALYSGLGHKEMRFLFPVLPLLNLAAAIGMDRLHKAALPRKDKPATKTARLAYWGGMAAVAVTLVGSVAFTAVSQSNYPGGEALERLARHVGLSHVEYGTVRVHIDVASAMTGVSLFGQRAASQSTPGVEWIFDKSGYEEENNKVSNSSTYTHMLSESKVPPPGFHTIDAARGQPRLCLREFRIETHDTIFVFEKEGWSTV</sequence>
<comment type="pathway">
    <text evidence="2">Protein modification; protein glycosylation.</text>
</comment>
<feature type="transmembrane region" description="Helical" evidence="12">
    <location>
        <begin position="265"/>
        <end position="285"/>
    </location>
</feature>
<feature type="transmembrane region" description="Helical" evidence="12">
    <location>
        <begin position="317"/>
        <end position="341"/>
    </location>
</feature>
<dbReference type="AlphaFoldDB" id="A0A8J9SED2"/>
<comment type="catalytic activity">
    <reaction evidence="11">
        <text>an alpha-D-Man-(1-&gt;2)-alpha-D-Man-(1-&gt;2)-alpha-D-Man-(1-&gt;3)-[alpha-D-Man-(1-&gt;2)-alpha-D-Man-(1-&gt;3)-alpha-D-Man-(1-&gt;6)]-beta-D-Man-(1-&gt;4)-beta-D-GlcNAc-(1-&gt;4)-alpha-D-GlcNAc-diphospho-di-trans,poly-cis-dolichol + a di-trans,poly-cis-dolichyl beta-D-mannosyl phosphate = an alpha-D-Man-(1-&gt;2)-alpha-D-Man-(1-&gt;2)-alpha-D-Man-(1-&gt;3)-[alpha-D-Man-(1-&gt;2)-alpha-D-Man-(1-&gt;3)-[alpha-D-Man-(1-&gt;6)]-alpha-D-Man-(1-&gt;6)]-beta-D-Man-(1-&gt;4)-beta-D-GlcNAc-(1-&gt;4)-alpha-D-GlcNAc-diphospho-di-trans,poly-cis-dolichol + a di-trans,poly-cis-dolichyl phosphate + H(+)</text>
        <dbReference type="Rhea" id="RHEA:29535"/>
        <dbReference type="Rhea" id="RHEA-COMP:19498"/>
        <dbReference type="Rhea" id="RHEA-COMP:19501"/>
        <dbReference type="Rhea" id="RHEA-COMP:19518"/>
        <dbReference type="Rhea" id="RHEA-COMP:19519"/>
        <dbReference type="ChEBI" id="CHEBI:15378"/>
        <dbReference type="ChEBI" id="CHEBI:57683"/>
        <dbReference type="ChEBI" id="CHEBI:58211"/>
        <dbReference type="ChEBI" id="CHEBI:132517"/>
        <dbReference type="ChEBI" id="CHEBI:132519"/>
        <dbReference type="EC" id="2.4.1.260"/>
    </reaction>
    <physiologicalReaction direction="left-to-right" evidence="11">
        <dbReference type="Rhea" id="RHEA:29536"/>
    </physiologicalReaction>
</comment>
<feature type="transmembrane region" description="Helical" evidence="12">
    <location>
        <begin position="432"/>
        <end position="454"/>
    </location>
</feature>
<evidence type="ECO:0000256" key="13">
    <source>
        <dbReference type="SAM" id="SignalP"/>
    </source>
</evidence>
<evidence type="ECO:0000256" key="3">
    <source>
        <dbReference type="ARBA" id="ARBA00007063"/>
    </source>
</evidence>
<evidence type="ECO:0000256" key="6">
    <source>
        <dbReference type="ARBA" id="ARBA00022692"/>
    </source>
</evidence>
<feature type="chain" id="PRO_5035458373" description="Mannosyltransferase" evidence="13">
    <location>
        <begin position="25"/>
        <end position="582"/>
    </location>
</feature>
<keyword evidence="8 12" id="KW-1133">Transmembrane helix</keyword>
<dbReference type="UniPathway" id="UPA00378"/>
<accession>A0A8J9SED2</accession>
<dbReference type="Proteomes" id="UP000836788">
    <property type="component" value="Chromosome 6"/>
</dbReference>
<feature type="transmembrane region" description="Helical" evidence="12">
    <location>
        <begin position="362"/>
        <end position="387"/>
    </location>
</feature>
<evidence type="ECO:0000256" key="5">
    <source>
        <dbReference type="ARBA" id="ARBA00022679"/>
    </source>
</evidence>
<evidence type="ECO:0000256" key="9">
    <source>
        <dbReference type="ARBA" id="ARBA00023136"/>
    </source>
</evidence>
<dbReference type="EMBL" id="OU594947">
    <property type="protein sequence ID" value="CAG9291621.1"/>
    <property type="molecule type" value="Genomic_DNA"/>
</dbReference>
<reference evidence="14" key="1">
    <citation type="submission" date="2022-02" db="EMBL/GenBank/DDBJ databases">
        <authorList>
            <person name="Giguere J D."/>
        </authorList>
    </citation>
    <scope>NUCLEOTIDE SEQUENCE</scope>
    <source>
        <strain evidence="14">CCAP 1055/1</strain>
    </source>
</reference>
<evidence type="ECO:0000256" key="8">
    <source>
        <dbReference type="ARBA" id="ARBA00022989"/>
    </source>
</evidence>
<keyword evidence="5" id="KW-0808">Transferase</keyword>
<evidence type="ECO:0000256" key="4">
    <source>
        <dbReference type="ARBA" id="ARBA00022676"/>
    </source>
</evidence>
<evidence type="ECO:0000256" key="11">
    <source>
        <dbReference type="ARBA" id="ARBA00048899"/>
    </source>
</evidence>